<name>A0A8S3GRG4_9BILA</name>
<evidence type="ECO:0000313" key="2">
    <source>
        <dbReference type="Proteomes" id="UP000676336"/>
    </source>
</evidence>
<organism evidence="1 2">
    <name type="scientific">Rotaria magnacalcarata</name>
    <dbReference type="NCBI Taxonomy" id="392030"/>
    <lineage>
        <taxon>Eukaryota</taxon>
        <taxon>Metazoa</taxon>
        <taxon>Spiralia</taxon>
        <taxon>Gnathifera</taxon>
        <taxon>Rotifera</taxon>
        <taxon>Eurotatoria</taxon>
        <taxon>Bdelloidea</taxon>
        <taxon>Philodinida</taxon>
        <taxon>Philodinidae</taxon>
        <taxon>Rotaria</taxon>
    </lineage>
</organism>
<evidence type="ECO:0000313" key="1">
    <source>
        <dbReference type="EMBL" id="CAF5171459.1"/>
    </source>
</evidence>
<dbReference type="EMBL" id="CAJOBI010312015">
    <property type="protein sequence ID" value="CAF5171459.1"/>
    <property type="molecule type" value="Genomic_DNA"/>
</dbReference>
<proteinExistence type="predicted"/>
<dbReference type="AlphaFoldDB" id="A0A8S3GRG4"/>
<dbReference type="Proteomes" id="UP000676336">
    <property type="component" value="Unassembled WGS sequence"/>
</dbReference>
<feature type="non-terminal residue" evidence="1">
    <location>
        <position position="1"/>
    </location>
</feature>
<dbReference type="Gene3D" id="2.120.10.30">
    <property type="entry name" value="TolB, C-terminal domain"/>
    <property type="match status" value="1"/>
</dbReference>
<dbReference type="InterPro" id="IPR011042">
    <property type="entry name" value="6-blade_b-propeller_TolB-like"/>
</dbReference>
<gene>
    <name evidence="1" type="ORF">SMN809_LOCUS65770</name>
</gene>
<sequence>NGISIDLQGNLYVVDSGNSRVIKLFTNGTIIQNYKTTPPLQFPYDVKVRNDGVVYISDIRCACIYQLTNDGEQIAVIQLEERPYLVRPFITLFPSATPGNPDILLTITYPSPQINHYTPNGTLIASYTIPTSALTDWDPYASTIDEKCHCLVVAESGGRLMFFDL</sequence>
<comment type="caution">
    <text evidence="1">The sequence shown here is derived from an EMBL/GenBank/DDBJ whole genome shotgun (WGS) entry which is preliminary data.</text>
</comment>
<protein>
    <submittedName>
        <fullName evidence="1">Uncharacterized protein</fullName>
    </submittedName>
</protein>
<accession>A0A8S3GRG4</accession>
<reference evidence="1" key="1">
    <citation type="submission" date="2021-02" db="EMBL/GenBank/DDBJ databases">
        <authorList>
            <person name="Nowell W R."/>
        </authorList>
    </citation>
    <scope>NUCLEOTIDE SEQUENCE</scope>
</reference>
<dbReference type="SUPFAM" id="SSF101898">
    <property type="entry name" value="NHL repeat"/>
    <property type="match status" value="1"/>
</dbReference>